<name>A0ABU5CJ65_9BACI</name>
<gene>
    <name evidence="7" type="ORF">P5G51_014165</name>
</gene>
<keyword evidence="2" id="KW-1003">Cell membrane</keyword>
<evidence type="ECO:0000256" key="5">
    <source>
        <dbReference type="ARBA" id="ARBA00023136"/>
    </source>
</evidence>
<evidence type="ECO:0000256" key="4">
    <source>
        <dbReference type="ARBA" id="ARBA00022989"/>
    </source>
</evidence>
<dbReference type="NCBIfam" id="NF037997">
    <property type="entry name" value="Na_Pi_symport"/>
    <property type="match status" value="1"/>
</dbReference>
<sequence length="149" mass="16077">MELLLQSMLGFLGGLGIFLYGTHLLSNGLQKLAASKMRAYLTKLTNTRWKGVFSGIVVTFFLQSSTVTSILIVGLVGSSAITLSQAFGVVLGSAIGTTLTVQILAFNISVYSSIFIFLGAIFIIFVKRNNWNVVGLLLLSVGFVFLEFI</sequence>
<evidence type="ECO:0000256" key="2">
    <source>
        <dbReference type="ARBA" id="ARBA00022475"/>
    </source>
</evidence>
<feature type="transmembrane region" description="Helical" evidence="6">
    <location>
        <begin position="103"/>
        <end position="125"/>
    </location>
</feature>
<evidence type="ECO:0000256" key="3">
    <source>
        <dbReference type="ARBA" id="ARBA00022692"/>
    </source>
</evidence>
<dbReference type="PANTHER" id="PTHR10010:SF46">
    <property type="entry name" value="SODIUM-DEPENDENT PHOSPHATE TRANSPORT PROTEIN 2B"/>
    <property type="match status" value="1"/>
</dbReference>
<reference evidence="7 8" key="1">
    <citation type="submission" date="2023-10" db="EMBL/GenBank/DDBJ databases">
        <title>179-bfca-hs.</title>
        <authorList>
            <person name="Miliotis G."/>
            <person name="Sengupta P."/>
            <person name="Hameed A."/>
            <person name="Chuvochina M."/>
            <person name="Mcdonagh F."/>
            <person name="Simpson A.C."/>
            <person name="Singh N.K."/>
            <person name="Rekha P.D."/>
            <person name="Raman K."/>
            <person name="Hugenholtz P."/>
            <person name="Venkateswaran K."/>
        </authorList>
    </citation>
    <scope>NUCLEOTIDE SEQUENCE [LARGE SCALE GENOMIC DNA]</scope>
    <source>
        <strain evidence="7 8">179-BFC-A-HS</strain>
    </source>
</reference>
<dbReference type="InterPro" id="IPR003841">
    <property type="entry name" value="Na/Pi_transpt"/>
</dbReference>
<proteinExistence type="predicted"/>
<keyword evidence="5 6" id="KW-0472">Membrane</keyword>
<feature type="transmembrane region" description="Helical" evidence="6">
    <location>
        <begin position="70"/>
        <end position="91"/>
    </location>
</feature>
<accession>A0ABU5CJ65</accession>
<protein>
    <submittedName>
        <fullName evidence="7">Na/Pi symporter</fullName>
    </submittedName>
</protein>
<dbReference type="PANTHER" id="PTHR10010">
    <property type="entry name" value="SOLUTE CARRIER FAMILY 34 SODIUM PHOSPHATE , MEMBER 2-RELATED"/>
    <property type="match status" value="1"/>
</dbReference>
<evidence type="ECO:0000256" key="6">
    <source>
        <dbReference type="SAM" id="Phobius"/>
    </source>
</evidence>
<comment type="caution">
    <text evidence="7">The sequence shown here is derived from an EMBL/GenBank/DDBJ whole genome shotgun (WGS) entry which is preliminary data.</text>
</comment>
<dbReference type="Pfam" id="PF02690">
    <property type="entry name" value="Na_Pi_cotrans"/>
    <property type="match status" value="1"/>
</dbReference>
<dbReference type="Proteomes" id="UP001228376">
    <property type="component" value="Unassembled WGS sequence"/>
</dbReference>
<keyword evidence="3 6" id="KW-0812">Transmembrane</keyword>
<feature type="transmembrane region" description="Helical" evidence="6">
    <location>
        <begin position="47"/>
        <end position="64"/>
    </location>
</feature>
<evidence type="ECO:0000313" key="7">
    <source>
        <dbReference type="EMBL" id="MDY0406383.1"/>
    </source>
</evidence>
<comment type="subcellular location">
    <subcellularLocation>
        <location evidence="1">Cell membrane</location>
        <topology evidence="1">Multi-pass membrane protein</topology>
    </subcellularLocation>
</comment>
<feature type="transmembrane region" description="Helical" evidence="6">
    <location>
        <begin position="131"/>
        <end position="148"/>
    </location>
</feature>
<organism evidence="7 8">
    <name type="scientific">Tigheibacillus jepli</name>
    <dbReference type="NCBI Taxonomy" id="3035914"/>
    <lineage>
        <taxon>Bacteria</taxon>
        <taxon>Bacillati</taxon>
        <taxon>Bacillota</taxon>
        <taxon>Bacilli</taxon>
        <taxon>Bacillales</taxon>
        <taxon>Bacillaceae</taxon>
        <taxon>Tigheibacillus</taxon>
    </lineage>
</organism>
<evidence type="ECO:0000313" key="8">
    <source>
        <dbReference type="Proteomes" id="UP001228376"/>
    </source>
</evidence>
<evidence type="ECO:0000256" key="1">
    <source>
        <dbReference type="ARBA" id="ARBA00004651"/>
    </source>
</evidence>
<feature type="transmembrane region" description="Helical" evidence="6">
    <location>
        <begin position="6"/>
        <end position="26"/>
    </location>
</feature>
<dbReference type="EMBL" id="JAROCA020000001">
    <property type="protein sequence ID" value="MDY0406383.1"/>
    <property type="molecule type" value="Genomic_DNA"/>
</dbReference>
<keyword evidence="8" id="KW-1185">Reference proteome</keyword>
<keyword evidence="4 6" id="KW-1133">Transmembrane helix</keyword>